<keyword evidence="2" id="KW-1185">Reference proteome</keyword>
<organism evidence="1 2">
    <name type="scientific">Ancylostoma ceylanicum</name>
    <dbReference type="NCBI Taxonomy" id="53326"/>
    <lineage>
        <taxon>Eukaryota</taxon>
        <taxon>Metazoa</taxon>
        <taxon>Ecdysozoa</taxon>
        <taxon>Nematoda</taxon>
        <taxon>Chromadorea</taxon>
        <taxon>Rhabditida</taxon>
        <taxon>Rhabditina</taxon>
        <taxon>Rhabditomorpha</taxon>
        <taxon>Strongyloidea</taxon>
        <taxon>Ancylostomatidae</taxon>
        <taxon>Ancylostomatinae</taxon>
        <taxon>Ancylostoma</taxon>
    </lineage>
</organism>
<sequence length="106" mass="11853">MGGRPGLCTARSAFLGRPDTLPQLKKWAERLRSYLRITPTNVRGLSETTSPLKRSRPHACQQPTSTSRICVSRFIIVFLVSTNDPAVTWTAWADSSFRTHCTDMSV</sequence>
<name>A0A016TL10_9BILA</name>
<comment type="caution">
    <text evidence="1">The sequence shown here is derived from an EMBL/GenBank/DDBJ whole genome shotgun (WGS) entry which is preliminary data.</text>
</comment>
<gene>
    <name evidence="1" type="primary">Acey_s0094.g2699</name>
    <name evidence="1" type="ORF">Y032_0094g2699</name>
</gene>
<protein>
    <submittedName>
        <fullName evidence="1">Uncharacterized protein</fullName>
    </submittedName>
</protein>
<evidence type="ECO:0000313" key="1">
    <source>
        <dbReference type="EMBL" id="EYC03337.1"/>
    </source>
</evidence>
<accession>A0A016TL10</accession>
<dbReference type="AlphaFoldDB" id="A0A016TL10"/>
<proteinExistence type="predicted"/>
<dbReference type="EMBL" id="JARK01001430">
    <property type="protein sequence ID" value="EYC03337.1"/>
    <property type="molecule type" value="Genomic_DNA"/>
</dbReference>
<evidence type="ECO:0000313" key="2">
    <source>
        <dbReference type="Proteomes" id="UP000024635"/>
    </source>
</evidence>
<reference evidence="2" key="1">
    <citation type="journal article" date="2015" name="Nat. Genet.">
        <title>The genome and transcriptome of the zoonotic hookworm Ancylostoma ceylanicum identify infection-specific gene families.</title>
        <authorList>
            <person name="Schwarz E.M."/>
            <person name="Hu Y."/>
            <person name="Antoshechkin I."/>
            <person name="Miller M.M."/>
            <person name="Sternberg P.W."/>
            <person name="Aroian R.V."/>
        </authorList>
    </citation>
    <scope>NUCLEOTIDE SEQUENCE</scope>
    <source>
        <strain evidence="2">HY135</strain>
    </source>
</reference>
<dbReference type="Proteomes" id="UP000024635">
    <property type="component" value="Unassembled WGS sequence"/>
</dbReference>